<dbReference type="AlphaFoldDB" id="A0AA40DQ94"/>
<evidence type="ECO:0000256" key="2">
    <source>
        <dbReference type="ARBA" id="ARBA00005616"/>
    </source>
</evidence>
<dbReference type="EMBL" id="JAUKUA010000005">
    <property type="protein sequence ID" value="KAK0711560.1"/>
    <property type="molecule type" value="Genomic_DNA"/>
</dbReference>
<gene>
    <name evidence="7" type="ORF">B0H67DRAFT_585677</name>
</gene>
<dbReference type="InterPro" id="IPR015943">
    <property type="entry name" value="WD40/YVTN_repeat-like_dom_sf"/>
</dbReference>
<sequence length="379" mass="41771">MASTPMDVDEPSLSTIAPALNITRTLGVNVPPTTKVKDVVAKFRPTKLFPRDDVKDVNPQPYILSIDFDDPGELCMTSESDETIQIYNVKEGRHDKTLLSKKYGVKLAKFTHSQGGIIYASTKQNDAIRYLATGDNSFIRYFEGHEAVVTNLALHPGSDNFVSCSLDNTVRLWNLGTKQWTAKLLLQNPTLAAWDPSGTIFAIGCPGTASILLYDYRNYEKGPFTIIDVLRVWQPAEPEHAFKGWTALHFSNNGKHILLGCQNGGHLLLDAFDGSLKAVLKRSVGGRAKRLAPGETEGGNAESSGDCCFSPDGRFVLGGGNMDLAVWDTQSSPNEKGVLEPEYLLGDRRETAVVEYNPRFNMLTTADQELLFWLPDNQN</sequence>
<evidence type="ECO:0000256" key="5">
    <source>
        <dbReference type="ARBA" id="ARBA00023242"/>
    </source>
</evidence>
<dbReference type="PROSITE" id="PS50082">
    <property type="entry name" value="WD_REPEATS_2"/>
    <property type="match status" value="1"/>
</dbReference>
<dbReference type="SUPFAM" id="SSF50978">
    <property type="entry name" value="WD40 repeat-like"/>
    <property type="match status" value="1"/>
</dbReference>
<dbReference type="InterPro" id="IPR036322">
    <property type="entry name" value="WD40_repeat_dom_sf"/>
</dbReference>
<reference evidence="7" key="1">
    <citation type="submission" date="2023-06" db="EMBL/GenBank/DDBJ databases">
        <title>Genome-scale phylogeny and comparative genomics of the fungal order Sordariales.</title>
        <authorList>
            <consortium name="Lawrence Berkeley National Laboratory"/>
            <person name="Hensen N."/>
            <person name="Bonometti L."/>
            <person name="Westerberg I."/>
            <person name="Brannstrom I.O."/>
            <person name="Guillou S."/>
            <person name="Cros-Aarteil S."/>
            <person name="Calhoun S."/>
            <person name="Haridas S."/>
            <person name="Kuo A."/>
            <person name="Mondo S."/>
            <person name="Pangilinan J."/>
            <person name="Riley R."/>
            <person name="Labutti K."/>
            <person name="Andreopoulos B."/>
            <person name="Lipzen A."/>
            <person name="Chen C."/>
            <person name="Yanf M."/>
            <person name="Daum C."/>
            <person name="Ng V."/>
            <person name="Clum A."/>
            <person name="Steindorff A."/>
            <person name="Ohm R."/>
            <person name="Martin F."/>
            <person name="Silar P."/>
            <person name="Natvig D."/>
            <person name="Lalanne C."/>
            <person name="Gautier V."/>
            <person name="Ament-Velasquez S.L."/>
            <person name="Kruys A."/>
            <person name="Hutchinson M.I."/>
            <person name="Powell A.J."/>
            <person name="Barry K."/>
            <person name="Miller A.N."/>
            <person name="Grigoriev I.V."/>
            <person name="Debuchy R."/>
            <person name="Gladieux P."/>
            <person name="Thoren M.H."/>
            <person name="Johannesson H."/>
        </authorList>
    </citation>
    <scope>NUCLEOTIDE SEQUENCE</scope>
    <source>
        <strain evidence="7">SMH4607-1</strain>
    </source>
</reference>
<feature type="repeat" description="WD" evidence="6">
    <location>
        <begin position="142"/>
        <end position="183"/>
    </location>
</feature>
<dbReference type="Proteomes" id="UP001172102">
    <property type="component" value="Unassembled WGS sequence"/>
</dbReference>
<evidence type="ECO:0000256" key="6">
    <source>
        <dbReference type="PROSITE-ProRule" id="PRU00221"/>
    </source>
</evidence>
<organism evidence="7 8">
    <name type="scientific">Lasiosphaeris hirsuta</name>
    <dbReference type="NCBI Taxonomy" id="260670"/>
    <lineage>
        <taxon>Eukaryota</taxon>
        <taxon>Fungi</taxon>
        <taxon>Dikarya</taxon>
        <taxon>Ascomycota</taxon>
        <taxon>Pezizomycotina</taxon>
        <taxon>Sordariomycetes</taxon>
        <taxon>Sordariomycetidae</taxon>
        <taxon>Sordariales</taxon>
        <taxon>Lasiosphaeriaceae</taxon>
        <taxon>Lasiosphaeris</taxon>
    </lineage>
</organism>
<evidence type="ECO:0000313" key="7">
    <source>
        <dbReference type="EMBL" id="KAK0711560.1"/>
    </source>
</evidence>
<evidence type="ECO:0000313" key="8">
    <source>
        <dbReference type="Proteomes" id="UP001172102"/>
    </source>
</evidence>
<keyword evidence="5" id="KW-0539">Nucleus</keyword>
<comment type="similarity">
    <text evidence="2">Belongs to the WD repeat SWD2 family.</text>
</comment>
<dbReference type="GO" id="GO:0016070">
    <property type="term" value="P:RNA metabolic process"/>
    <property type="evidence" value="ECO:0007669"/>
    <property type="project" value="UniProtKB-ARBA"/>
</dbReference>
<dbReference type="Pfam" id="PF00400">
    <property type="entry name" value="WD40"/>
    <property type="match status" value="2"/>
</dbReference>
<comment type="subcellular location">
    <subcellularLocation>
        <location evidence="1">Nucleus</location>
    </subcellularLocation>
</comment>
<keyword evidence="8" id="KW-1185">Reference proteome</keyword>
<dbReference type="InterPro" id="IPR001680">
    <property type="entry name" value="WD40_rpt"/>
</dbReference>
<accession>A0AA40DQ94</accession>
<dbReference type="PANTHER" id="PTHR19861">
    <property type="entry name" value="WD40 REPEAT PROTEIN SWD2"/>
    <property type="match status" value="1"/>
</dbReference>
<dbReference type="GO" id="GO:0003682">
    <property type="term" value="F:chromatin binding"/>
    <property type="evidence" value="ECO:0007669"/>
    <property type="project" value="TreeGrafter"/>
</dbReference>
<keyword evidence="4" id="KW-0677">Repeat</keyword>
<dbReference type="GO" id="GO:0048188">
    <property type="term" value="C:Set1C/COMPASS complex"/>
    <property type="evidence" value="ECO:0007669"/>
    <property type="project" value="TreeGrafter"/>
</dbReference>
<evidence type="ECO:0000256" key="4">
    <source>
        <dbReference type="ARBA" id="ARBA00022737"/>
    </source>
</evidence>
<dbReference type="SMART" id="SM00320">
    <property type="entry name" value="WD40"/>
    <property type="match status" value="5"/>
</dbReference>
<dbReference type="PROSITE" id="PS50294">
    <property type="entry name" value="WD_REPEATS_REGION"/>
    <property type="match status" value="1"/>
</dbReference>
<dbReference type="PANTHER" id="PTHR19861:SF0">
    <property type="entry name" value="WD REPEAT-CONTAINING PROTEIN 82"/>
    <property type="match status" value="1"/>
</dbReference>
<dbReference type="InterPro" id="IPR037867">
    <property type="entry name" value="Swd2/WDR82"/>
</dbReference>
<dbReference type="Gene3D" id="2.130.10.10">
    <property type="entry name" value="YVTN repeat-like/Quinoprotein amine dehydrogenase"/>
    <property type="match status" value="1"/>
</dbReference>
<name>A0AA40DQ94_9PEZI</name>
<evidence type="ECO:0000256" key="3">
    <source>
        <dbReference type="ARBA" id="ARBA00022574"/>
    </source>
</evidence>
<protein>
    <submittedName>
        <fullName evidence="7">WD40-repeat-containing domain protein</fullName>
    </submittedName>
</protein>
<proteinExistence type="inferred from homology"/>
<keyword evidence="3 6" id="KW-0853">WD repeat</keyword>
<evidence type="ECO:0000256" key="1">
    <source>
        <dbReference type="ARBA" id="ARBA00004123"/>
    </source>
</evidence>
<comment type="caution">
    <text evidence="7">The sequence shown here is derived from an EMBL/GenBank/DDBJ whole genome shotgun (WGS) entry which is preliminary data.</text>
</comment>